<proteinExistence type="predicted"/>
<evidence type="ECO:0000313" key="2">
    <source>
        <dbReference type="EMBL" id="TCL53301.1"/>
    </source>
</evidence>
<dbReference type="Pfam" id="PF13798">
    <property type="entry name" value="PCYCGC"/>
    <property type="match status" value="1"/>
</dbReference>
<keyword evidence="3" id="KW-1185">Reference proteome</keyword>
<comment type="caution">
    <text evidence="2">The sequence shown here is derived from an EMBL/GenBank/DDBJ whole genome shotgun (WGS) entry which is preliminary data.</text>
</comment>
<dbReference type="EMBL" id="SLUL01000001">
    <property type="protein sequence ID" value="TCL53301.1"/>
    <property type="molecule type" value="Genomic_DNA"/>
</dbReference>
<name>A0A4R1QKS9_9BACL</name>
<gene>
    <name evidence="2" type="ORF">EDD69_101310</name>
</gene>
<dbReference type="OrthoDB" id="2654667at2"/>
<dbReference type="RefSeq" id="WP_132947228.1">
    <property type="nucleotide sequence ID" value="NZ_SLUL01000001.1"/>
</dbReference>
<evidence type="ECO:0000256" key="1">
    <source>
        <dbReference type="SAM" id="SignalP"/>
    </source>
</evidence>
<dbReference type="PROSITE" id="PS51257">
    <property type="entry name" value="PROKAR_LIPOPROTEIN"/>
    <property type="match status" value="1"/>
</dbReference>
<sequence length="160" mass="18049">MQKKIWIGTWIMSFSLVLSACSTNETTHPATKHVTSSGDVRETTSSVDKLPSFLHKHDENMTLLYQQAAQHQTLLEHIPCYCGCGESAGHQNNYDCFVYENKQDGSIVWDDHATKCGVCLEIAATSIREYKNGKSMKEIRQMIDETYKEGYAKPTPTKPL</sequence>
<reference evidence="2 3" key="1">
    <citation type="submission" date="2019-03" db="EMBL/GenBank/DDBJ databases">
        <title>Genomic Encyclopedia of Type Strains, Phase IV (KMG-IV): sequencing the most valuable type-strain genomes for metagenomic binning, comparative biology and taxonomic classification.</title>
        <authorList>
            <person name="Goeker M."/>
        </authorList>
    </citation>
    <scope>NUCLEOTIDE SEQUENCE [LARGE SCALE GENOMIC DNA]</scope>
    <source>
        <strain evidence="2 3">DSM 24979</strain>
    </source>
</reference>
<protein>
    <submittedName>
        <fullName evidence="2">Uncharacterized protein with PCYCGC motif</fullName>
    </submittedName>
</protein>
<feature type="signal peptide" evidence="1">
    <location>
        <begin position="1"/>
        <end position="20"/>
    </location>
</feature>
<dbReference type="Proteomes" id="UP000295658">
    <property type="component" value="Unassembled WGS sequence"/>
</dbReference>
<evidence type="ECO:0000313" key="3">
    <source>
        <dbReference type="Proteomes" id="UP000295658"/>
    </source>
</evidence>
<organism evidence="2 3">
    <name type="scientific">Thermolongibacillus altinsuensis</name>
    <dbReference type="NCBI Taxonomy" id="575256"/>
    <lineage>
        <taxon>Bacteria</taxon>
        <taxon>Bacillati</taxon>
        <taxon>Bacillota</taxon>
        <taxon>Bacilli</taxon>
        <taxon>Bacillales</taxon>
        <taxon>Anoxybacillaceae</taxon>
        <taxon>Thermolongibacillus</taxon>
    </lineage>
</organism>
<dbReference type="AlphaFoldDB" id="A0A4R1QKS9"/>
<feature type="chain" id="PRO_5038840853" evidence="1">
    <location>
        <begin position="21"/>
        <end position="160"/>
    </location>
</feature>
<dbReference type="InterPro" id="IPR025673">
    <property type="entry name" value="PCYCGC"/>
</dbReference>
<accession>A0A4R1QKS9</accession>
<keyword evidence="1" id="KW-0732">Signal</keyword>